<feature type="non-terminal residue" evidence="1">
    <location>
        <position position="1"/>
    </location>
</feature>
<dbReference type="Proteomes" id="UP000685013">
    <property type="component" value="Chromosome 17"/>
</dbReference>
<name>A0AAV6M3J1_9ROSI</name>
<dbReference type="AlphaFoldDB" id="A0AAV6M3J1"/>
<gene>
    <name evidence="1" type="ORF">SDJN03_25500</name>
</gene>
<evidence type="ECO:0000313" key="1">
    <source>
        <dbReference type="EMBL" id="KAG6574861.1"/>
    </source>
</evidence>
<dbReference type="EMBL" id="JAGKQH010000017">
    <property type="protein sequence ID" value="KAG6574861.1"/>
    <property type="molecule type" value="Genomic_DNA"/>
</dbReference>
<sequence length="102" mass="11506">MHNCLSGPPNFTTAYRGLQTKPLLQPHPTFIGILGMANPFHEQITLQIRYDRPYRGLQTKPLLQPHPTFIDLAACYCVKLRLLLSSDFSANSRGLIWLISNG</sequence>
<evidence type="ECO:0000313" key="2">
    <source>
        <dbReference type="Proteomes" id="UP000685013"/>
    </source>
</evidence>
<organism evidence="1 2">
    <name type="scientific">Cucurbita argyrosperma subsp. sororia</name>
    <dbReference type="NCBI Taxonomy" id="37648"/>
    <lineage>
        <taxon>Eukaryota</taxon>
        <taxon>Viridiplantae</taxon>
        <taxon>Streptophyta</taxon>
        <taxon>Embryophyta</taxon>
        <taxon>Tracheophyta</taxon>
        <taxon>Spermatophyta</taxon>
        <taxon>Magnoliopsida</taxon>
        <taxon>eudicotyledons</taxon>
        <taxon>Gunneridae</taxon>
        <taxon>Pentapetalae</taxon>
        <taxon>rosids</taxon>
        <taxon>fabids</taxon>
        <taxon>Cucurbitales</taxon>
        <taxon>Cucurbitaceae</taxon>
        <taxon>Cucurbiteae</taxon>
        <taxon>Cucurbita</taxon>
    </lineage>
</organism>
<comment type="caution">
    <text evidence="1">The sequence shown here is derived from an EMBL/GenBank/DDBJ whole genome shotgun (WGS) entry which is preliminary data.</text>
</comment>
<proteinExistence type="predicted"/>
<accession>A0AAV6M3J1</accession>
<reference evidence="1 2" key="1">
    <citation type="journal article" date="2021" name="Hortic Res">
        <title>The domestication of Cucurbita argyrosperma as revealed by the genome of its wild relative.</title>
        <authorList>
            <person name="Barrera-Redondo J."/>
            <person name="Sanchez-de la Vega G."/>
            <person name="Aguirre-Liguori J.A."/>
            <person name="Castellanos-Morales G."/>
            <person name="Gutierrez-Guerrero Y.T."/>
            <person name="Aguirre-Dugua X."/>
            <person name="Aguirre-Planter E."/>
            <person name="Tenaillon M.I."/>
            <person name="Lira-Saade R."/>
            <person name="Eguiarte L.E."/>
        </authorList>
    </citation>
    <scope>NUCLEOTIDE SEQUENCE [LARGE SCALE GENOMIC DNA]</scope>
    <source>
        <strain evidence="1">JBR-2021</strain>
    </source>
</reference>
<protein>
    <submittedName>
        <fullName evidence="1">Uncharacterized protein</fullName>
    </submittedName>
</protein>
<keyword evidence="2" id="KW-1185">Reference proteome</keyword>